<comment type="caution">
    <text evidence="1">The sequence shown here is derived from an EMBL/GenBank/DDBJ whole genome shotgun (WGS) entry which is preliminary data.</text>
</comment>
<dbReference type="InterPro" id="IPR007364">
    <property type="entry name" value="SFM1-like"/>
</dbReference>
<dbReference type="PANTHER" id="PTHR35517">
    <property type="entry name" value="PROTEIN ARGININE N-METHYLTRANSFERASE SFM1"/>
    <property type="match status" value="1"/>
</dbReference>
<dbReference type="EMBL" id="JAPQKI010000001">
    <property type="protein sequence ID" value="KAJ5112126.1"/>
    <property type="molecule type" value="Genomic_DNA"/>
</dbReference>
<evidence type="ECO:0000313" key="1">
    <source>
        <dbReference type="EMBL" id="KAJ5112126.1"/>
    </source>
</evidence>
<gene>
    <name evidence="1" type="ORF">N7532_000171</name>
</gene>
<dbReference type="CDD" id="cd18090">
    <property type="entry name" value="Arginine_MT_Sfm1"/>
    <property type="match status" value="1"/>
</dbReference>
<reference evidence="1" key="1">
    <citation type="submission" date="2022-11" db="EMBL/GenBank/DDBJ databases">
        <authorList>
            <person name="Petersen C."/>
        </authorList>
    </citation>
    <scope>NUCLEOTIDE SEQUENCE</scope>
    <source>
        <strain evidence="1">IBT 30761</strain>
    </source>
</reference>
<dbReference type="GeneID" id="81351654"/>
<dbReference type="OrthoDB" id="373498at2759"/>
<accession>A0A9W9KNK4</accession>
<organism evidence="1 2">
    <name type="scientific">Penicillium argentinense</name>
    <dbReference type="NCBI Taxonomy" id="1131581"/>
    <lineage>
        <taxon>Eukaryota</taxon>
        <taxon>Fungi</taxon>
        <taxon>Dikarya</taxon>
        <taxon>Ascomycota</taxon>
        <taxon>Pezizomycotina</taxon>
        <taxon>Eurotiomycetes</taxon>
        <taxon>Eurotiomycetidae</taxon>
        <taxon>Eurotiales</taxon>
        <taxon>Aspergillaceae</taxon>
        <taxon>Penicillium</taxon>
    </lineage>
</organism>
<dbReference type="GO" id="GO:0035241">
    <property type="term" value="F:protein-arginine omega-N monomethyltransferase activity"/>
    <property type="evidence" value="ECO:0007669"/>
    <property type="project" value="TreeGrafter"/>
</dbReference>
<name>A0A9W9KNK4_9EURO</name>
<protein>
    <submittedName>
        <fullName evidence="1">SAM-dependent RNA methyltransferase predicted</fullName>
    </submittedName>
</protein>
<keyword evidence="1" id="KW-0808">Transferase</keyword>
<keyword evidence="1" id="KW-0489">Methyltransferase</keyword>
<sequence length="229" mass="25226">MTDQKTRAFVVEHLDPELGPWSALEYAAIARESHARGARFLLSSVPTELQMPADLAATQGLEVEQRSVEEIFADKKDRVCLLDPAAPVELSPEDGETFDVFLFGGILGDDPPRGECVSSLGAVSGADTANPASVDRTSELRKKGYVGRRLGPKQMTTDTAVRVTRIVVHEKVPLEKIDYVDYPEILINEHERTEMPFRYVKDAAGQPIMPDGMVDLIKKDADKGVDDLF</sequence>
<dbReference type="GO" id="GO:0032259">
    <property type="term" value="P:methylation"/>
    <property type="evidence" value="ECO:0007669"/>
    <property type="project" value="UniProtKB-KW"/>
</dbReference>
<dbReference type="RefSeq" id="XP_056479899.1">
    <property type="nucleotide sequence ID" value="XM_056612675.1"/>
</dbReference>
<keyword evidence="2" id="KW-1185">Reference proteome</keyword>
<dbReference type="PANTHER" id="PTHR35517:SF1">
    <property type="entry name" value="PROTEIN ARGININE N-METHYLTRANSFERASE SFM1"/>
    <property type="match status" value="1"/>
</dbReference>
<dbReference type="Pfam" id="PF04252">
    <property type="entry name" value="SFM1-like"/>
    <property type="match status" value="1"/>
</dbReference>
<evidence type="ECO:0000313" key="2">
    <source>
        <dbReference type="Proteomes" id="UP001149074"/>
    </source>
</evidence>
<reference evidence="1" key="2">
    <citation type="journal article" date="2023" name="IMA Fungus">
        <title>Comparative genomic study of the Penicillium genus elucidates a diverse pangenome and 15 lateral gene transfer events.</title>
        <authorList>
            <person name="Petersen C."/>
            <person name="Sorensen T."/>
            <person name="Nielsen M.R."/>
            <person name="Sondergaard T.E."/>
            <person name="Sorensen J.L."/>
            <person name="Fitzpatrick D.A."/>
            <person name="Frisvad J.C."/>
            <person name="Nielsen K.L."/>
        </authorList>
    </citation>
    <scope>NUCLEOTIDE SEQUENCE</scope>
    <source>
        <strain evidence="1">IBT 30761</strain>
    </source>
</reference>
<proteinExistence type="predicted"/>
<dbReference type="Proteomes" id="UP001149074">
    <property type="component" value="Unassembled WGS sequence"/>
</dbReference>
<dbReference type="AlphaFoldDB" id="A0A9W9KNK4"/>